<evidence type="ECO:0000313" key="5">
    <source>
        <dbReference type="Proteomes" id="UP000019335"/>
    </source>
</evidence>
<feature type="chain" id="PRO_5004903675" evidence="2">
    <location>
        <begin position="20"/>
        <end position="270"/>
    </location>
</feature>
<keyword evidence="1" id="KW-0472">Membrane</keyword>
<comment type="caution">
    <text evidence="4">The sequence shown here is derived from an EMBL/GenBank/DDBJ whole genome shotgun (WGS) entry which is preliminary data.</text>
</comment>
<dbReference type="GO" id="GO:0005509">
    <property type="term" value="F:calcium ion binding"/>
    <property type="evidence" value="ECO:0007669"/>
    <property type="project" value="InterPro"/>
</dbReference>
<dbReference type="GO" id="GO:0015979">
    <property type="term" value="P:photosynthesis"/>
    <property type="evidence" value="ECO:0007669"/>
    <property type="project" value="InterPro"/>
</dbReference>
<keyword evidence="1" id="KW-0812">Transmembrane</keyword>
<dbReference type="AlphaFoldDB" id="W7TLE2"/>
<keyword evidence="5" id="KW-1185">Reference proteome</keyword>
<keyword evidence="2" id="KW-0732">Signal</keyword>
<dbReference type="Gene3D" id="3.40.1000.10">
    <property type="entry name" value="Mog1/PsbP, alpha/beta/alpha sandwich"/>
    <property type="match status" value="1"/>
</dbReference>
<feature type="signal peptide" evidence="2">
    <location>
        <begin position="1"/>
        <end position="19"/>
    </location>
</feature>
<evidence type="ECO:0000259" key="3">
    <source>
        <dbReference type="Pfam" id="PF01789"/>
    </source>
</evidence>
<evidence type="ECO:0000256" key="2">
    <source>
        <dbReference type="SAM" id="SignalP"/>
    </source>
</evidence>
<evidence type="ECO:0000256" key="1">
    <source>
        <dbReference type="SAM" id="Phobius"/>
    </source>
</evidence>
<proteinExistence type="predicted"/>
<dbReference type="OrthoDB" id="2013293at2759"/>
<evidence type="ECO:0000313" key="4">
    <source>
        <dbReference type="EMBL" id="EWM21524.1"/>
    </source>
</evidence>
<dbReference type="Proteomes" id="UP000019335">
    <property type="component" value="Unassembled WGS sequence"/>
</dbReference>
<dbReference type="InterPro" id="IPR016123">
    <property type="entry name" value="Mog1/PsbP_a/b/a-sand"/>
</dbReference>
<dbReference type="InterPro" id="IPR002683">
    <property type="entry name" value="PsbP_C"/>
</dbReference>
<keyword evidence="1" id="KW-1133">Transmembrane helix</keyword>
<dbReference type="GO" id="GO:0009523">
    <property type="term" value="C:photosystem II"/>
    <property type="evidence" value="ECO:0007669"/>
    <property type="project" value="InterPro"/>
</dbReference>
<dbReference type="PANTHER" id="PTHR31407:SF16">
    <property type="entry name" value="PSBP DOMAIN-CONTAINING PROTEIN 7, CHLOROPLASTIC"/>
    <property type="match status" value="1"/>
</dbReference>
<feature type="domain" description="PsbP C-terminal" evidence="3">
    <location>
        <begin position="113"/>
        <end position="268"/>
    </location>
</feature>
<gene>
    <name evidence="4" type="ORF">Naga_100204g5</name>
</gene>
<name>W7TLE2_9STRA</name>
<dbReference type="GO" id="GO:0019898">
    <property type="term" value="C:extrinsic component of membrane"/>
    <property type="evidence" value="ECO:0007669"/>
    <property type="project" value="InterPro"/>
</dbReference>
<sequence>MLTFTCLILFLFALSPTMTAVIPGPTIRTSFEVLSVLTLLAFGNAFAPAALSRGRSPRLLTRSAEGTPLVSRSNILQQCGLISSAGILALTGGPFLLNIETASADEAGAAGEQSYFDEKYKVAFEHIPAKWGRTDTTIGTNNLDPRRIVVFKDPSSEANVFIAYTPVQPDFTTLGAFGSILDVAKTIVPKGRGVESKLLNYEGRKGAYYYDYVIQPAGQPKRHLTTLFALITISGTGECLATYTTSCLEDQWTVLEPVFDNITKSFRVGL</sequence>
<accession>W7TLE2</accession>
<reference evidence="4 5" key="1">
    <citation type="journal article" date="2014" name="Mol. Plant">
        <title>Chromosome Scale Genome Assembly and Transcriptome Profiling of Nannochloropsis gaditana in Nitrogen Depletion.</title>
        <authorList>
            <person name="Corteggiani Carpinelli E."/>
            <person name="Telatin A."/>
            <person name="Vitulo N."/>
            <person name="Forcato C."/>
            <person name="D'Angelo M."/>
            <person name="Schiavon R."/>
            <person name="Vezzi A."/>
            <person name="Giacometti G.M."/>
            <person name="Morosinotto T."/>
            <person name="Valle G."/>
        </authorList>
    </citation>
    <scope>NUCLEOTIDE SEQUENCE [LARGE SCALE GENOMIC DNA]</scope>
    <source>
        <strain evidence="4 5">B-31</strain>
    </source>
</reference>
<organism evidence="4 5">
    <name type="scientific">Nannochloropsis gaditana</name>
    <dbReference type="NCBI Taxonomy" id="72520"/>
    <lineage>
        <taxon>Eukaryota</taxon>
        <taxon>Sar</taxon>
        <taxon>Stramenopiles</taxon>
        <taxon>Ochrophyta</taxon>
        <taxon>Eustigmatophyceae</taxon>
        <taxon>Eustigmatales</taxon>
        <taxon>Monodopsidaceae</taxon>
        <taxon>Nannochloropsis</taxon>
    </lineage>
</organism>
<dbReference type="EMBL" id="AZIL01002464">
    <property type="protein sequence ID" value="EWM21524.1"/>
    <property type="molecule type" value="Genomic_DNA"/>
</dbReference>
<feature type="transmembrane region" description="Helical" evidence="1">
    <location>
        <begin position="29"/>
        <end position="51"/>
    </location>
</feature>
<protein>
    <submittedName>
        <fullName evidence="4">Psbp domain-containing protein chloroplastic-like protein</fullName>
    </submittedName>
</protein>
<dbReference type="SUPFAM" id="SSF55724">
    <property type="entry name" value="Mog1p/PsbP-like"/>
    <property type="match status" value="1"/>
</dbReference>
<dbReference type="PANTHER" id="PTHR31407">
    <property type="match status" value="1"/>
</dbReference>
<dbReference type="Pfam" id="PF01789">
    <property type="entry name" value="PsbP"/>
    <property type="match status" value="1"/>
</dbReference>